<organism evidence="2 3">
    <name type="scientific">Tropicimonas aquimaris</name>
    <dbReference type="NCBI Taxonomy" id="914152"/>
    <lineage>
        <taxon>Bacteria</taxon>
        <taxon>Pseudomonadati</taxon>
        <taxon>Pseudomonadota</taxon>
        <taxon>Alphaproteobacteria</taxon>
        <taxon>Rhodobacterales</taxon>
        <taxon>Roseobacteraceae</taxon>
        <taxon>Tropicimonas</taxon>
    </lineage>
</organism>
<name>A0ABW3IRQ2_9RHOB</name>
<evidence type="ECO:0000313" key="3">
    <source>
        <dbReference type="Proteomes" id="UP001597108"/>
    </source>
</evidence>
<sequence length="192" mass="22125">MRNCFHLLAALVAVNFLATNNARALSPDDLPPPFDEEIYLIERYWTWLKSEVNAPLSVSWPKIEIEPLPKTVRMAFVFPTEAAPWQETRIVISPRSVDRAAGPDRLAVIGELAHEVVHYILVLSENGWNADADVLRNDRPHHCDHEFMRLSRKVSHFIWEVYHSNDAVRSVHRMVDLACWRDGHTIADDRGR</sequence>
<proteinExistence type="predicted"/>
<feature type="chain" id="PRO_5045693552" description="Secreted protein" evidence="1">
    <location>
        <begin position="25"/>
        <end position="192"/>
    </location>
</feature>
<dbReference type="Proteomes" id="UP001597108">
    <property type="component" value="Unassembled WGS sequence"/>
</dbReference>
<feature type="signal peptide" evidence="1">
    <location>
        <begin position="1"/>
        <end position="24"/>
    </location>
</feature>
<evidence type="ECO:0008006" key="4">
    <source>
        <dbReference type="Google" id="ProtNLM"/>
    </source>
</evidence>
<accession>A0ABW3IRQ2</accession>
<dbReference type="RefSeq" id="WP_386074831.1">
    <property type="nucleotide sequence ID" value="NZ_JBHTJT010000021.1"/>
</dbReference>
<gene>
    <name evidence="2" type="ORF">ACFQ2S_12275</name>
</gene>
<dbReference type="EMBL" id="JBHTJT010000021">
    <property type="protein sequence ID" value="MFD0980428.1"/>
    <property type="molecule type" value="Genomic_DNA"/>
</dbReference>
<comment type="caution">
    <text evidence="2">The sequence shown here is derived from an EMBL/GenBank/DDBJ whole genome shotgun (WGS) entry which is preliminary data.</text>
</comment>
<protein>
    <recommendedName>
        <fullName evidence="4">Secreted protein</fullName>
    </recommendedName>
</protein>
<evidence type="ECO:0000256" key="1">
    <source>
        <dbReference type="SAM" id="SignalP"/>
    </source>
</evidence>
<keyword evidence="3" id="KW-1185">Reference proteome</keyword>
<reference evidence="3" key="1">
    <citation type="journal article" date="2019" name="Int. J. Syst. Evol. Microbiol.">
        <title>The Global Catalogue of Microorganisms (GCM) 10K type strain sequencing project: providing services to taxonomists for standard genome sequencing and annotation.</title>
        <authorList>
            <consortium name="The Broad Institute Genomics Platform"/>
            <consortium name="The Broad Institute Genome Sequencing Center for Infectious Disease"/>
            <person name="Wu L."/>
            <person name="Ma J."/>
        </authorList>
    </citation>
    <scope>NUCLEOTIDE SEQUENCE [LARGE SCALE GENOMIC DNA]</scope>
    <source>
        <strain evidence="3">CCUG 60524</strain>
    </source>
</reference>
<keyword evidence="1" id="KW-0732">Signal</keyword>
<evidence type="ECO:0000313" key="2">
    <source>
        <dbReference type="EMBL" id="MFD0980428.1"/>
    </source>
</evidence>